<dbReference type="OrthoDB" id="5616024at2"/>
<dbReference type="STRING" id="39492.ERS852540_00735"/>
<evidence type="ECO:0000313" key="1">
    <source>
        <dbReference type="EMBL" id="CUQ83676.1"/>
    </source>
</evidence>
<gene>
    <name evidence="1" type="ORF">ERS852540_00735</name>
</gene>
<evidence type="ECO:0000313" key="2">
    <source>
        <dbReference type="Proteomes" id="UP000095662"/>
    </source>
</evidence>
<protein>
    <submittedName>
        <fullName evidence="1">Late competence development protein ComFB</fullName>
    </submittedName>
</protein>
<dbReference type="EMBL" id="CZBY01000004">
    <property type="protein sequence ID" value="CUQ83676.1"/>
    <property type="molecule type" value="Genomic_DNA"/>
</dbReference>
<dbReference type="InterPro" id="IPR019657">
    <property type="entry name" value="ComFB"/>
</dbReference>
<dbReference type="Pfam" id="PF10719">
    <property type="entry name" value="ComFB"/>
    <property type="match status" value="1"/>
</dbReference>
<dbReference type="AlphaFoldDB" id="A0A174ZHL8"/>
<proteinExistence type="predicted"/>
<name>A0A174ZHL8_9FIRM</name>
<reference evidence="1 2" key="1">
    <citation type="submission" date="2015-09" db="EMBL/GenBank/DDBJ databases">
        <authorList>
            <consortium name="Pathogen Informatics"/>
        </authorList>
    </citation>
    <scope>NUCLEOTIDE SEQUENCE [LARGE SCALE GENOMIC DNA]</scope>
    <source>
        <strain evidence="1 2">2789STDY5834928</strain>
    </source>
</reference>
<sequence length="87" mass="10027">MLINMMEHYVDERLSELLKDYNCCKCEVCLEDMKAFSLNRLPPKYVSTVNGQVFTRIKQELESQPSVDLDVAVIQAIQHISASPRHD</sequence>
<accession>A0A174ZHL8</accession>
<dbReference type="Proteomes" id="UP000095662">
    <property type="component" value="Unassembled WGS sequence"/>
</dbReference>
<organism evidence="1 2">
    <name type="scientific">[Eubacterium] siraeum</name>
    <dbReference type="NCBI Taxonomy" id="39492"/>
    <lineage>
        <taxon>Bacteria</taxon>
        <taxon>Bacillati</taxon>
        <taxon>Bacillota</taxon>
        <taxon>Clostridia</taxon>
        <taxon>Eubacteriales</taxon>
        <taxon>Oscillospiraceae</taxon>
        <taxon>Oscillospiraceae incertae sedis</taxon>
    </lineage>
</organism>